<dbReference type="InterPro" id="IPR036423">
    <property type="entry name" value="SOD-like_Cu/Zn_dom_sf"/>
</dbReference>
<sequence>MTTLHRLLAAFSALPLGLAVTPTTEGNGLPQWLAKLPDNKNVTGNVTVSQGPGGNGVSVQAYFLGLPADGGPFVYHIHEKPISSDWNCSVAGPHLSPYTSDYPCKNISHPETCEAGDLSGKHGNFTDSNFTASYIENYVSNNDAPGCGQCMTNRSLVLHFANQTAIACANFTLIGMHAASGSSVGSPSGSGNGQTT</sequence>
<dbReference type="Proteomes" id="UP000799539">
    <property type="component" value="Unassembled WGS sequence"/>
</dbReference>
<feature type="chain" id="PRO_5025537216" description="Superoxide dismutase copper/zinc binding domain-containing protein" evidence="1">
    <location>
        <begin position="20"/>
        <end position="196"/>
    </location>
</feature>
<organism evidence="3 4">
    <name type="scientific">Cercospora zeae-maydis SCOH1-5</name>
    <dbReference type="NCBI Taxonomy" id="717836"/>
    <lineage>
        <taxon>Eukaryota</taxon>
        <taxon>Fungi</taxon>
        <taxon>Dikarya</taxon>
        <taxon>Ascomycota</taxon>
        <taxon>Pezizomycotina</taxon>
        <taxon>Dothideomycetes</taxon>
        <taxon>Dothideomycetidae</taxon>
        <taxon>Mycosphaerellales</taxon>
        <taxon>Mycosphaerellaceae</taxon>
        <taxon>Cercospora</taxon>
    </lineage>
</organism>
<evidence type="ECO:0000313" key="3">
    <source>
        <dbReference type="EMBL" id="KAF2209689.1"/>
    </source>
</evidence>
<feature type="non-terminal residue" evidence="3">
    <location>
        <position position="196"/>
    </location>
</feature>
<dbReference type="GO" id="GO:0006801">
    <property type="term" value="P:superoxide metabolic process"/>
    <property type="evidence" value="ECO:0007669"/>
    <property type="project" value="InterPro"/>
</dbReference>
<dbReference type="AlphaFoldDB" id="A0A6A6F896"/>
<feature type="domain" description="Superoxide dismutase copper/zinc binding" evidence="2">
    <location>
        <begin position="42"/>
        <end position="160"/>
    </location>
</feature>
<keyword evidence="1" id="KW-0732">Signal</keyword>
<dbReference type="PANTHER" id="PTHR20910:SF1">
    <property type="entry name" value="SUPEROXIDE DISMUTASE COPPER_ZINC BINDING DOMAIN-CONTAINING PROTEIN"/>
    <property type="match status" value="1"/>
</dbReference>
<dbReference type="GO" id="GO:0046872">
    <property type="term" value="F:metal ion binding"/>
    <property type="evidence" value="ECO:0007669"/>
    <property type="project" value="InterPro"/>
</dbReference>
<dbReference type="Gene3D" id="2.60.40.200">
    <property type="entry name" value="Superoxide dismutase, copper/zinc binding domain"/>
    <property type="match status" value="1"/>
</dbReference>
<name>A0A6A6F896_9PEZI</name>
<dbReference type="PANTHER" id="PTHR20910">
    <property type="entry name" value="AGAP001623-PA"/>
    <property type="match status" value="1"/>
</dbReference>
<dbReference type="OrthoDB" id="159229at2759"/>
<evidence type="ECO:0000259" key="2">
    <source>
        <dbReference type="Pfam" id="PF00080"/>
    </source>
</evidence>
<feature type="signal peptide" evidence="1">
    <location>
        <begin position="1"/>
        <end position="19"/>
    </location>
</feature>
<dbReference type="InterPro" id="IPR053257">
    <property type="entry name" value="Cu-only_SOD"/>
</dbReference>
<protein>
    <recommendedName>
        <fullName evidence="2">Superoxide dismutase copper/zinc binding domain-containing protein</fullName>
    </recommendedName>
</protein>
<dbReference type="EMBL" id="ML992685">
    <property type="protein sequence ID" value="KAF2209689.1"/>
    <property type="molecule type" value="Genomic_DNA"/>
</dbReference>
<dbReference type="SUPFAM" id="SSF49329">
    <property type="entry name" value="Cu,Zn superoxide dismutase-like"/>
    <property type="match status" value="1"/>
</dbReference>
<evidence type="ECO:0000313" key="4">
    <source>
        <dbReference type="Proteomes" id="UP000799539"/>
    </source>
</evidence>
<keyword evidence="4" id="KW-1185">Reference proteome</keyword>
<evidence type="ECO:0000256" key="1">
    <source>
        <dbReference type="SAM" id="SignalP"/>
    </source>
</evidence>
<dbReference type="Pfam" id="PF00080">
    <property type="entry name" value="Sod_Cu"/>
    <property type="match status" value="1"/>
</dbReference>
<accession>A0A6A6F896</accession>
<reference evidence="3" key="1">
    <citation type="journal article" date="2020" name="Stud. Mycol.">
        <title>101 Dothideomycetes genomes: a test case for predicting lifestyles and emergence of pathogens.</title>
        <authorList>
            <person name="Haridas S."/>
            <person name="Albert R."/>
            <person name="Binder M."/>
            <person name="Bloem J."/>
            <person name="Labutti K."/>
            <person name="Salamov A."/>
            <person name="Andreopoulos B."/>
            <person name="Baker S."/>
            <person name="Barry K."/>
            <person name="Bills G."/>
            <person name="Bluhm B."/>
            <person name="Cannon C."/>
            <person name="Castanera R."/>
            <person name="Culley D."/>
            <person name="Daum C."/>
            <person name="Ezra D."/>
            <person name="Gonzalez J."/>
            <person name="Henrissat B."/>
            <person name="Kuo A."/>
            <person name="Liang C."/>
            <person name="Lipzen A."/>
            <person name="Lutzoni F."/>
            <person name="Magnuson J."/>
            <person name="Mondo S."/>
            <person name="Nolan M."/>
            <person name="Ohm R."/>
            <person name="Pangilinan J."/>
            <person name="Park H.-J."/>
            <person name="Ramirez L."/>
            <person name="Alfaro M."/>
            <person name="Sun H."/>
            <person name="Tritt A."/>
            <person name="Yoshinaga Y."/>
            <person name="Zwiers L.-H."/>
            <person name="Turgeon B."/>
            <person name="Goodwin S."/>
            <person name="Spatafora J."/>
            <person name="Crous P."/>
            <person name="Grigoriev I."/>
        </authorList>
    </citation>
    <scope>NUCLEOTIDE SEQUENCE</scope>
    <source>
        <strain evidence="3">SCOH1-5</strain>
    </source>
</reference>
<dbReference type="InterPro" id="IPR001424">
    <property type="entry name" value="SOD_Cu_Zn_dom"/>
</dbReference>
<gene>
    <name evidence="3" type="ORF">CERZMDRAFT_46467</name>
</gene>
<proteinExistence type="predicted"/>